<protein>
    <recommendedName>
        <fullName evidence="5">Secreted protein</fullName>
    </recommendedName>
</protein>
<keyword evidence="2" id="KW-0732">Signal</keyword>
<dbReference type="Proteomes" id="UP000007350">
    <property type="component" value="Unassembled WGS sequence"/>
</dbReference>
<proteinExistence type="predicted"/>
<accession>K2N7Y7</accession>
<feature type="compositionally biased region" description="Basic residues" evidence="1">
    <location>
        <begin position="155"/>
        <end position="167"/>
    </location>
</feature>
<keyword evidence="4" id="KW-1185">Reference proteome</keyword>
<name>K2N7Y7_TRYCR</name>
<evidence type="ECO:0008006" key="5">
    <source>
        <dbReference type="Google" id="ProtNLM"/>
    </source>
</evidence>
<comment type="caution">
    <text evidence="3">The sequence shown here is derived from an EMBL/GenBank/DDBJ whole genome shotgun (WGS) entry which is preliminary data.</text>
</comment>
<dbReference type="AlphaFoldDB" id="K2N7Y7"/>
<organism evidence="3 4">
    <name type="scientific">Trypanosoma cruzi marinkellei</name>
    <dbReference type="NCBI Taxonomy" id="85056"/>
    <lineage>
        <taxon>Eukaryota</taxon>
        <taxon>Discoba</taxon>
        <taxon>Euglenozoa</taxon>
        <taxon>Kinetoplastea</taxon>
        <taxon>Metakinetoplastina</taxon>
        <taxon>Trypanosomatida</taxon>
        <taxon>Trypanosomatidae</taxon>
        <taxon>Trypanosoma</taxon>
        <taxon>Schizotrypanum</taxon>
    </lineage>
</organism>
<reference evidence="3 4" key="1">
    <citation type="journal article" date="2012" name="BMC Genomics">
        <title>Comparative genomic analysis of human infective Trypanosoma cruzi lineages with the bat-restricted subspecies T. cruzi marinkellei.</title>
        <authorList>
            <person name="Franzen O."/>
            <person name="Talavera-Lopez C."/>
            <person name="Ochaya S."/>
            <person name="Butler C.E."/>
            <person name="Messenger L.A."/>
            <person name="Lewis M.D."/>
            <person name="Llewellyn M.S."/>
            <person name="Marinkelle C.J."/>
            <person name="Tyler K.M."/>
            <person name="Miles M.A."/>
            <person name="Andersson B."/>
        </authorList>
    </citation>
    <scope>NUCLEOTIDE SEQUENCE [LARGE SCALE GENOMIC DNA]</scope>
    <source>
        <strain evidence="3 4">B7</strain>
    </source>
</reference>
<dbReference type="EMBL" id="AHKC01011348">
    <property type="protein sequence ID" value="EKF30881.1"/>
    <property type="molecule type" value="Genomic_DNA"/>
</dbReference>
<evidence type="ECO:0000313" key="3">
    <source>
        <dbReference type="EMBL" id="EKF30881.1"/>
    </source>
</evidence>
<evidence type="ECO:0000256" key="2">
    <source>
        <dbReference type="SAM" id="SignalP"/>
    </source>
</evidence>
<evidence type="ECO:0000313" key="4">
    <source>
        <dbReference type="Proteomes" id="UP000007350"/>
    </source>
</evidence>
<feature type="chain" id="PRO_5003861890" description="Secreted protein" evidence="2">
    <location>
        <begin position="22"/>
        <end position="249"/>
    </location>
</feature>
<evidence type="ECO:0000256" key="1">
    <source>
        <dbReference type="SAM" id="MobiDB-lite"/>
    </source>
</evidence>
<sequence>MCVVCVCLLFFLLEPSNFTVAIRAQSYFASFFVCLHKKCGESKPRKRSTASCNKETVYTNSSCSGPHHRRNHTEGRERVCGYVLIAGTGTAGGVRCGNARRVPARRATPAPSKATTQGEEEWPHEQATPSRMANVVLPRQPASRTMQKNVPHASIRWHRDSHHRRARSSLTMSTWKPRDAQSPSSHRQELPAELHANACVCVCFLKKQKRKARGAHQLSKRRGWLAATPAVRLCQYSRTVAAHTPSTTK</sequence>
<feature type="region of interest" description="Disordered" evidence="1">
    <location>
        <begin position="104"/>
        <end position="128"/>
    </location>
</feature>
<feature type="region of interest" description="Disordered" evidence="1">
    <location>
        <begin position="142"/>
        <end position="189"/>
    </location>
</feature>
<gene>
    <name evidence="3" type="ORF">MOQ_005293</name>
</gene>
<feature type="signal peptide" evidence="2">
    <location>
        <begin position="1"/>
        <end position="21"/>
    </location>
</feature>